<dbReference type="OrthoDB" id="292626at2"/>
<gene>
    <name evidence="2" type="ordered locus">Isop_0612</name>
</gene>
<reference evidence="2 3" key="2">
    <citation type="journal article" date="2011" name="Stand. Genomic Sci.">
        <title>Complete genome sequence of Isosphaera pallida type strain (IS1B).</title>
        <authorList>
            <consortium name="US DOE Joint Genome Institute (JGI-PGF)"/>
            <person name="Goker M."/>
            <person name="Cleland D."/>
            <person name="Saunders E."/>
            <person name="Lapidus A."/>
            <person name="Nolan M."/>
            <person name="Lucas S."/>
            <person name="Hammon N."/>
            <person name="Deshpande S."/>
            <person name="Cheng J.F."/>
            <person name="Tapia R."/>
            <person name="Han C."/>
            <person name="Goodwin L."/>
            <person name="Pitluck S."/>
            <person name="Liolios K."/>
            <person name="Pagani I."/>
            <person name="Ivanova N."/>
            <person name="Mavromatis K."/>
            <person name="Pati A."/>
            <person name="Chen A."/>
            <person name="Palaniappan K."/>
            <person name="Land M."/>
            <person name="Hauser L."/>
            <person name="Chang Y.J."/>
            <person name="Jeffries C.D."/>
            <person name="Detter J.C."/>
            <person name="Beck B."/>
            <person name="Woyke T."/>
            <person name="Bristow J."/>
            <person name="Eisen J.A."/>
            <person name="Markowitz V."/>
            <person name="Hugenholtz P."/>
            <person name="Kyrpides N.C."/>
            <person name="Klenk H.P."/>
        </authorList>
    </citation>
    <scope>NUCLEOTIDE SEQUENCE [LARGE SCALE GENOMIC DNA]</scope>
    <source>
        <strain evidence="3">ATCC 43644 / DSM 9630 / IS1B</strain>
    </source>
</reference>
<dbReference type="STRING" id="575540.Isop_0612"/>
<dbReference type="InParanoid" id="E8R0M0"/>
<evidence type="ECO:0008006" key="4">
    <source>
        <dbReference type="Google" id="ProtNLM"/>
    </source>
</evidence>
<feature type="region of interest" description="Disordered" evidence="1">
    <location>
        <begin position="160"/>
        <end position="217"/>
    </location>
</feature>
<accession>E8R0M0</accession>
<proteinExistence type="predicted"/>
<dbReference type="EMBL" id="CP002353">
    <property type="protein sequence ID" value="ADV61205.1"/>
    <property type="molecule type" value="Genomic_DNA"/>
</dbReference>
<dbReference type="Pfam" id="PF14094">
    <property type="entry name" value="DUF4272"/>
    <property type="match status" value="1"/>
</dbReference>
<feature type="compositionally biased region" description="Pro residues" evidence="1">
    <location>
        <begin position="165"/>
        <end position="174"/>
    </location>
</feature>
<protein>
    <recommendedName>
        <fullName evidence="4">DUF4272 domain-containing protein</fullName>
    </recommendedName>
</protein>
<organism evidence="2 3">
    <name type="scientific">Isosphaera pallida (strain ATCC 43644 / DSM 9630 / IS1B)</name>
    <dbReference type="NCBI Taxonomy" id="575540"/>
    <lineage>
        <taxon>Bacteria</taxon>
        <taxon>Pseudomonadati</taxon>
        <taxon>Planctomycetota</taxon>
        <taxon>Planctomycetia</taxon>
        <taxon>Isosphaerales</taxon>
        <taxon>Isosphaeraceae</taxon>
        <taxon>Isosphaera</taxon>
    </lineage>
</organism>
<dbReference type="KEGG" id="ipa:Isop_0612"/>
<dbReference type="Proteomes" id="UP000008631">
    <property type="component" value="Chromosome"/>
</dbReference>
<dbReference type="RefSeq" id="WP_013563494.1">
    <property type="nucleotide sequence ID" value="NC_014962.1"/>
</dbReference>
<reference key="1">
    <citation type="submission" date="2010-11" db="EMBL/GenBank/DDBJ databases">
        <title>The complete sequence of chromosome of Isophaera pallida ATCC 43644.</title>
        <authorList>
            <consortium name="US DOE Joint Genome Institute (JGI-PGF)"/>
            <person name="Lucas S."/>
            <person name="Copeland A."/>
            <person name="Lapidus A."/>
            <person name="Bruce D."/>
            <person name="Goodwin L."/>
            <person name="Pitluck S."/>
            <person name="Kyrpides N."/>
            <person name="Mavromatis K."/>
            <person name="Pagani I."/>
            <person name="Ivanova N."/>
            <person name="Saunders E."/>
            <person name="Brettin T."/>
            <person name="Detter J.C."/>
            <person name="Han C."/>
            <person name="Tapia R."/>
            <person name="Land M."/>
            <person name="Hauser L."/>
            <person name="Markowitz V."/>
            <person name="Cheng J.-F."/>
            <person name="Hugenholtz P."/>
            <person name="Woyke T."/>
            <person name="Wu D."/>
            <person name="Eisen J.A."/>
        </authorList>
    </citation>
    <scope>NUCLEOTIDE SEQUENCE</scope>
    <source>
        <strain>ATCC 43644</strain>
    </source>
</reference>
<dbReference type="AlphaFoldDB" id="E8R0M0"/>
<dbReference type="HOGENOM" id="CLU_617886_0_0_0"/>
<name>E8R0M0_ISOPI</name>
<keyword evidence="3" id="KW-1185">Reference proteome</keyword>
<evidence type="ECO:0000256" key="1">
    <source>
        <dbReference type="SAM" id="MobiDB-lite"/>
    </source>
</evidence>
<dbReference type="InterPro" id="IPR025368">
    <property type="entry name" value="DUF4272"/>
</dbReference>
<dbReference type="eggNOG" id="ENOG5033AUU">
    <property type="taxonomic scope" value="Bacteria"/>
</dbReference>
<sequence>MATEPITIYARRGDPARIAALLRSLQPRLRQVGSDEAWERLELITPERLGQPARLLQFTYDPASLAEPNGSRQKAGMRRYLERFPDTPFKTATLDEIPHLTFALGTVAEPGIDLDDPEDDRGRWIRLVAQNLDGLIFTPSSVRDANGRVLIHAEGRFDPLARLSEPPPSDPPSRPLNEASASSEALPISIGSAPDDLDDDETQPGNDGVPIDPPSPRRVARRTLALAALTGRALLEQRDLADPMTQVHWERLMAWVTKLELLDEFEADEWAVVSAPPGQLNPTTTVNATWRIEGLTILAWVLERSELPEYDQLIVPDDLMPAVGFLDVEEARGLIEHARLRAIDQIDKTQRFYFTLNWRLRQFRFVDRQPLDFAQFAAECWFGTMELDGARLINGDLELSGLPLAAADEETLSTIHSVIQERHHALNWVLNGPALYSATDTST</sequence>
<evidence type="ECO:0000313" key="2">
    <source>
        <dbReference type="EMBL" id="ADV61205.1"/>
    </source>
</evidence>
<evidence type="ECO:0000313" key="3">
    <source>
        <dbReference type="Proteomes" id="UP000008631"/>
    </source>
</evidence>